<feature type="transmembrane region" description="Helical" evidence="1">
    <location>
        <begin position="31"/>
        <end position="53"/>
    </location>
</feature>
<evidence type="ECO:0000313" key="2">
    <source>
        <dbReference type="EMBL" id="KEI67658.1"/>
    </source>
</evidence>
<keyword evidence="1" id="KW-0472">Membrane</keyword>
<dbReference type="PATRIC" id="fig|388467.6.peg.2729"/>
<gene>
    <name evidence="2" type="ORF">A19Y_2783</name>
</gene>
<reference evidence="2 3" key="1">
    <citation type="journal article" date="2014" name="Appl. Environ. Microbiol.">
        <title>Elucidation of insertion elements encoded on plasmids and in vitro construction of shuttle vectors from the toxic cyanobacterium Planktothrix.</title>
        <authorList>
            <person name="Christiansen G."/>
            <person name="Goesmann A."/>
            <person name="Kurmayer R."/>
        </authorList>
    </citation>
    <scope>NUCLEOTIDE SEQUENCE [LARGE SCALE GENOMIC DNA]</scope>
    <source>
        <strain evidence="2 3">NIVA-CYA 126/8</strain>
    </source>
</reference>
<accession>A0A073CIV3</accession>
<dbReference type="EMBL" id="CM002803">
    <property type="protein sequence ID" value="KEI67658.1"/>
    <property type="molecule type" value="Genomic_DNA"/>
</dbReference>
<proteinExistence type="predicted"/>
<protein>
    <recommendedName>
        <fullName evidence="4">Spore coat protein U domain-containing protein</fullName>
    </recommendedName>
</protein>
<organism evidence="2 3">
    <name type="scientific">Planktothrix agardhii (strain NIVA-CYA 126/8)</name>
    <dbReference type="NCBI Taxonomy" id="388467"/>
    <lineage>
        <taxon>Bacteria</taxon>
        <taxon>Bacillati</taxon>
        <taxon>Cyanobacteriota</taxon>
        <taxon>Cyanophyceae</taxon>
        <taxon>Oscillatoriophycideae</taxon>
        <taxon>Oscillatoriales</taxon>
        <taxon>Microcoleaceae</taxon>
        <taxon>Planktothrix</taxon>
    </lineage>
</organism>
<keyword evidence="1" id="KW-1133">Transmembrane helix</keyword>
<keyword evidence="3" id="KW-1185">Reference proteome</keyword>
<dbReference type="eggNOG" id="ENOG5033H62">
    <property type="taxonomic scope" value="Bacteria"/>
</dbReference>
<dbReference type="Proteomes" id="UP000027395">
    <property type="component" value="Chromosome"/>
</dbReference>
<dbReference type="AlphaFoldDB" id="A0A073CIV3"/>
<evidence type="ECO:0000313" key="3">
    <source>
        <dbReference type="Proteomes" id="UP000027395"/>
    </source>
</evidence>
<dbReference type="HOGENOM" id="CLU_1395216_0_0_3"/>
<name>A0A073CIV3_PLAA1</name>
<evidence type="ECO:0000256" key="1">
    <source>
        <dbReference type="SAM" id="Phobius"/>
    </source>
</evidence>
<keyword evidence="1" id="KW-0812">Transmembrane</keyword>
<evidence type="ECO:0008006" key="4">
    <source>
        <dbReference type="Google" id="ProtNLM"/>
    </source>
</evidence>
<sequence length="195" mass="20461">MQNSTCPNPCCAFCVYLIPQLLLPSMSLRHFFIASSLILAPITTLGFGSAAFADTTTDYIQLSGTVEQQIAIDANRTTAASDLPLSPEDAGQDGSTTVHIADLDITSNNIAGITITSSSDNAGKLTSGENEIAYTIAIVDNGGTPTTYVSNLNQNVNGFNTETGSKSMDLYIKYSVGGMPKQGTYTDAITIIVAD</sequence>